<dbReference type="InterPro" id="IPR012970">
    <property type="entry name" value="Lyase_8_alpha_N"/>
</dbReference>
<dbReference type="OrthoDB" id="6636047at2"/>
<sequence length="501" mass="54372">MNPGVNPGMAPDGTWPDIDYTARDPHDFPQLEHLARVPALPPRDRLTALDAWRRLAPRSENWWYNEVGAPEMVGDALLGVADLLDDERRRAWGDWLRDAAGPVEMTGQNLVWAAAVQLRRGLLTGDDAVVRHEVARMCSVLEPTTGEGVQPDLSFHQHGPQLYSGGYGASLVASLTRWVHLFDAPARRAFADFLLDGQQWFAHGDTYDFTCMGREVVRPDSHRVDSLRDAVTALARHGHRADELAACAARLSGGGEPLVGTRWFPRSDYLAHRRPGWSCTVRASSTRTVPTESLNGENTSGRHLGDGVTAFRVTGAPDGYRDAIPRWDWARLPGTTTEQGRSLFPRPYLERGASDDVRGWADGAHGVATMRLAGTDRFADGWKTWFCFPDAVVALGAGITAPAAGRVLTTVDQRVAAGPVAAGAGRVAHAGLVYRSLGGEWSAEVRDGLLAVWFDHGEAPRDATYSYVVAPADVEVEVLVNTPEAQAVRCGGATLTRAHAD</sequence>
<evidence type="ECO:0000313" key="7">
    <source>
        <dbReference type="Proteomes" id="UP000325787"/>
    </source>
</evidence>
<feature type="active site" evidence="2">
    <location>
        <position position="167"/>
    </location>
</feature>
<evidence type="ECO:0000313" key="6">
    <source>
        <dbReference type="EMBL" id="QFZ16515.1"/>
    </source>
</evidence>
<dbReference type="GO" id="GO:0030246">
    <property type="term" value="F:carbohydrate binding"/>
    <property type="evidence" value="ECO:0007669"/>
    <property type="project" value="InterPro"/>
</dbReference>
<evidence type="ECO:0000256" key="2">
    <source>
        <dbReference type="PIRSR" id="PIRSR638970-1"/>
    </source>
</evidence>
<dbReference type="InterPro" id="IPR003159">
    <property type="entry name" value="Lyase_8_central_dom"/>
</dbReference>
<keyword evidence="7" id="KW-1185">Reference proteome</keyword>
<reference evidence="7" key="1">
    <citation type="journal article" date="2021" name="Curr. Microbiol.">
        <title>Complete genome of nocamycin-producing strain Saccharothrix syringae NRRL B-16468 reveals the biosynthetic potential for secondary metabolites.</title>
        <authorList>
            <person name="Mo X."/>
            <person name="Yang S."/>
        </authorList>
    </citation>
    <scope>NUCLEOTIDE SEQUENCE [LARGE SCALE GENOMIC DNA]</scope>
    <source>
        <strain evidence="7">ATCC 51364 / DSM 43886 / JCM 6844 / KCTC 9398 / NBRC 14523 / NRRL B-16468 / INA 2240</strain>
    </source>
</reference>
<comment type="similarity">
    <text evidence="1">Belongs to the polysaccharide lyase 8 family.</text>
</comment>
<dbReference type="EMBL" id="CP034550">
    <property type="protein sequence ID" value="QFZ16515.1"/>
    <property type="molecule type" value="Genomic_DNA"/>
</dbReference>
<feature type="region of interest" description="Disordered" evidence="3">
    <location>
        <begin position="1"/>
        <end position="22"/>
    </location>
</feature>
<dbReference type="InterPro" id="IPR014718">
    <property type="entry name" value="GH-type_carb-bd"/>
</dbReference>
<accession>A0A5Q0GS63</accession>
<evidence type="ECO:0000259" key="4">
    <source>
        <dbReference type="Pfam" id="PF02278"/>
    </source>
</evidence>
<dbReference type="InterPro" id="IPR011013">
    <property type="entry name" value="Gal_mutarotase_sf_dom"/>
</dbReference>
<evidence type="ECO:0000256" key="1">
    <source>
        <dbReference type="ARBA" id="ARBA00006699"/>
    </source>
</evidence>
<dbReference type="Gene3D" id="2.70.98.10">
    <property type="match status" value="1"/>
</dbReference>
<gene>
    <name evidence="6" type="ORF">EKG83_02680</name>
</gene>
<organism evidence="6 7">
    <name type="scientific">Saccharothrix syringae</name>
    <name type="common">Nocardiopsis syringae</name>
    <dbReference type="NCBI Taxonomy" id="103733"/>
    <lineage>
        <taxon>Bacteria</taxon>
        <taxon>Bacillati</taxon>
        <taxon>Actinomycetota</taxon>
        <taxon>Actinomycetes</taxon>
        <taxon>Pseudonocardiales</taxon>
        <taxon>Pseudonocardiaceae</taxon>
        <taxon>Saccharothrix</taxon>
    </lineage>
</organism>
<dbReference type="Proteomes" id="UP000325787">
    <property type="component" value="Chromosome"/>
</dbReference>
<feature type="domain" description="Polysaccharide lyase 8 N-terminal alpha-helical" evidence="5">
    <location>
        <begin position="54"/>
        <end position="223"/>
    </location>
</feature>
<protein>
    <submittedName>
        <fullName evidence="6">Silent information regulator protein Sir2</fullName>
    </submittedName>
</protein>
<dbReference type="AlphaFoldDB" id="A0A5Q0GS63"/>
<dbReference type="Pfam" id="PF08124">
    <property type="entry name" value="Lyase_8_N"/>
    <property type="match status" value="1"/>
</dbReference>
<dbReference type="GO" id="GO:0016837">
    <property type="term" value="F:carbon-oxygen lyase activity, acting on polysaccharides"/>
    <property type="evidence" value="ECO:0007669"/>
    <property type="project" value="UniProtKB-ARBA"/>
</dbReference>
<dbReference type="KEGG" id="ssyi:EKG83_02680"/>
<evidence type="ECO:0000259" key="5">
    <source>
        <dbReference type="Pfam" id="PF08124"/>
    </source>
</evidence>
<proteinExistence type="inferred from homology"/>
<dbReference type="RefSeq" id="WP_051766212.1">
    <property type="nucleotide sequence ID" value="NZ_CP034550.1"/>
</dbReference>
<dbReference type="SUPFAM" id="SSF74650">
    <property type="entry name" value="Galactose mutarotase-like"/>
    <property type="match status" value="1"/>
</dbReference>
<feature type="active site" evidence="2">
    <location>
        <position position="158"/>
    </location>
</feature>
<dbReference type="PANTHER" id="PTHR38481">
    <property type="entry name" value="HYALURONATE LYASE"/>
    <property type="match status" value="1"/>
</dbReference>
<dbReference type="InterPro" id="IPR038970">
    <property type="entry name" value="Lyase_8"/>
</dbReference>
<dbReference type="PANTHER" id="PTHR38481:SF1">
    <property type="entry name" value="HYALURONATE LYASE"/>
    <property type="match status" value="1"/>
</dbReference>
<dbReference type="InterPro" id="IPR008929">
    <property type="entry name" value="Chondroitin_lyas"/>
</dbReference>
<dbReference type="GO" id="GO:0005576">
    <property type="term" value="C:extracellular region"/>
    <property type="evidence" value="ECO:0007669"/>
    <property type="project" value="InterPro"/>
</dbReference>
<dbReference type="Pfam" id="PF02278">
    <property type="entry name" value="Lyase_8"/>
    <property type="match status" value="1"/>
</dbReference>
<evidence type="ECO:0000256" key="3">
    <source>
        <dbReference type="SAM" id="MobiDB-lite"/>
    </source>
</evidence>
<dbReference type="SUPFAM" id="SSF48230">
    <property type="entry name" value="Chondroitin AC/alginate lyase"/>
    <property type="match status" value="1"/>
</dbReference>
<name>A0A5Q0GS63_SACSY</name>
<dbReference type="GO" id="GO:0005975">
    <property type="term" value="P:carbohydrate metabolic process"/>
    <property type="evidence" value="ECO:0007669"/>
    <property type="project" value="InterPro"/>
</dbReference>
<feature type="domain" description="Polysaccharide lyase family 8 central" evidence="4">
    <location>
        <begin position="262"/>
        <end position="423"/>
    </location>
</feature>
<dbReference type="Gene3D" id="1.50.10.100">
    <property type="entry name" value="Chondroitin AC/alginate lyase"/>
    <property type="match status" value="1"/>
</dbReference>
<feature type="active site" evidence="2">
    <location>
        <position position="214"/>
    </location>
</feature>